<name>A0A0C3E942_9AGAM</name>
<dbReference type="GO" id="GO:0005634">
    <property type="term" value="C:nucleus"/>
    <property type="evidence" value="ECO:0007669"/>
    <property type="project" value="UniProtKB-SubCell"/>
</dbReference>
<dbReference type="PANTHER" id="PTHR15263:SF1">
    <property type="entry name" value="NF-KAPPA-B INHIBITOR-LIKE PROTEIN 1"/>
    <property type="match status" value="1"/>
</dbReference>
<reference evidence="7 8" key="1">
    <citation type="submission" date="2014-04" db="EMBL/GenBank/DDBJ databases">
        <authorList>
            <consortium name="DOE Joint Genome Institute"/>
            <person name="Kuo A."/>
            <person name="Kohler A."/>
            <person name="Nagy L.G."/>
            <person name="Floudas D."/>
            <person name="Copeland A."/>
            <person name="Barry K.W."/>
            <person name="Cichocki N."/>
            <person name="Veneault-Fourrey C."/>
            <person name="LaButti K."/>
            <person name="Lindquist E.A."/>
            <person name="Lipzen A."/>
            <person name="Lundell T."/>
            <person name="Morin E."/>
            <person name="Murat C."/>
            <person name="Sun H."/>
            <person name="Tunlid A."/>
            <person name="Henrissat B."/>
            <person name="Grigoriev I.V."/>
            <person name="Hibbett D.S."/>
            <person name="Martin F."/>
            <person name="Nordberg H.P."/>
            <person name="Cantor M.N."/>
            <person name="Hua S.X."/>
        </authorList>
    </citation>
    <scope>NUCLEOTIDE SEQUENCE [LARGE SCALE GENOMIC DNA]</scope>
    <source>
        <strain evidence="7 8">Foug A</strain>
    </source>
</reference>
<dbReference type="GO" id="GO:0043124">
    <property type="term" value="P:negative regulation of canonical NF-kappaB signal transduction"/>
    <property type="evidence" value="ECO:0007669"/>
    <property type="project" value="InterPro"/>
</dbReference>
<comment type="subcellular location">
    <subcellularLocation>
        <location evidence="1">Nucleus</location>
    </subcellularLocation>
</comment>
<feature type="region of interest" description="Disordered" evidence="6">
    <location>
        <begin position="50"/>
        <end position="87"/>
    </location>
</feature>
<reference evidence="8" key="2">
    <citation type="submission" date="2015-01" db="EMBL/GenBank/DDBJ databases">
        <title>Evolutionary Origins and Diversification of the Mycorrhizal Mutualists.</title>
        <authorList>
            <consortium name="DOE Joint Genome Institute"/>
            <consortium name="Mycorrhizal Genomics Consortium"/>
            <person name="Kohler A."/>
            <person name="Kuo A."/>
            <person name="Nagy L.G."/>
            <person name="Floudas D."/>
            <person name="Copeland A."/>
            <person name="Barry K.W."/>
            <person name="Cichocki N."/>
            <person name="Veneault-Fourrey C."/>
            <person name="LaButti K."/>
            <person name="Lindquist E.A."/>
            <person name="Lipzen A."/>
            <person name="Lundell T."/>
            <person name="Morin E."/>
            <person name="Murat C."/>
            <person name="Riley R."/>
            <person name="Ohm R."/>
            <person name="Sun H."/>
            <person name="Tunlid A."/>
            <person name="Henrissat B."/>
            <person name="Grigoriev I.V."/>
            <person name="Hibbett D.S."/>
            <person name="Martin F."/>
        </authorList>
    </citation>
    <scope>NUCLEOTIDE SEQUENCE [LARGE SCALE GENOMIC DNA]</scope>
    <source>
        <strain evidence="8">Foug A</strain>
    </source>
</reference>
<keyword evidence="4" id="KW-0040">ANK repeat</keyword>
<evidence type="ECO:0000256" key="5">
    <source>
        <dbReference type="ARBA" id="ARBA00023242"/>
    </source>
</evidence>
<dbReference type="InterPro" id="IPR038753">
    <property type="entry name" value="NFKBIL1"/>
</dbReference>
<accession>A0A0C3E942</accession>
<gene>
    <name evidence="7" type="ORF">SCLCIDRAFT_1208688</name>
</gene>
<organism evidence="7 8">
    <name type="scientific">Scleroderma citrinum Foug A</name>
    <dbReference type="NCBI Taxonomy" id="1036808"/>
    <lineage>
        <taxon>Eukaryota</taxon>
        <taxon>Fungi</taxon>
        <taxon>Dikarya</taxon>
        <taxon>Basidiomycota</taxon>
        <taxon>Agaricomycotina</taxon>
        <taxon>Agaricomycetes</taxon>
        <taxon>Agaricomycetidae</taxon>
        <taxon>Boletales</taxon>
        <taxon>Sclerodermatineae</taxon>
        <taxon>Sclerodermataceae</taxon>
        <taxon>Scleroderma</taxon>
    </lineage>
</organism>
<keyword evidence="5" id="KW-0539">Nucleus</keyword>
<dbReference type="PANTHER" id="PTHR15263">
    <property type="entry name" value="I-KAPPA-B-LIKE PROTEIN IKBL"/>
    <property type="match status" value="1"/>
</dbReference>
<keyword evidence="3" id="KW-0677">Repeat</keyword>
<dbReference type="STRING" id="1036808.A0A0C3E942"/>
<proteinExistence type="predicted"/>
<keyword evidence="2" id="KW-0597">Phosphoprotein</keyword>
<evidence type="ECO:0000256" key="2">
    <source>
        <dbReference type="ARBA" id="ARBA00022553"/>
    </source>
</evidence>
<dbReference type="HOGENOM" id="CLU_074404_0_0_1"/>
<evidence type="ECO:0000256" key="1">
    <source>
        <dbReference type="ARBA" id="ARBA00004123"/>
    </source>
</evidence>
<evidence type="ECO:0000256" key="3">
    <source>
        <dbReference type="ARBA" id="ARBA00022737"/>
    </source>
</evidence>
<dbReference type="EMBL" id="KN822007">
    <property type="protein sequence ID" value="KIM69260.1"/>
    <property type="molecule type" value="Genomic_DNA"/>
</dbReference>
<sequence>MGAGFQYRSRTASASPYDAHLYASITGPKTANIPRPTHSISGHQFPRQSEATYHHETTTPTPACRKYSSQTRRGEGVQGYNPHRPTTDEWVDEQVHLTNRTNGERRHQPLDKETLRRRMWDELLYEYEAEAQKWMKHEAELRRSAQERSREEARRKKIIQEDINKIQARVRQRRDSEKQTIADERRMKAEREREMRRREQERLHKAVVEAWNSYESRWLAITSSSKTLHFEDIPWPVLVRPRSATDIKVDNVATFILHPAHSPSQSRRERIRTALLRWHPDRFRLLQRVPGPERSAVEGGVCAVTRCLNDLLVAKEGGLGPQNKR</sequence>
<dbReference type="InParanoid" id="A0A0C3E942"/>
<evidence type="ECO:0000256" key="6">
    <source>
        <dbReference type="SAM" id="MobiDB-lite"/>
    </source>
</evidence>
<keyword evidence="8" id="KW-1185">Reference proteome</keyword>
<evidence type="ECO:0000313" key="7">
    <source>
        <dbReference type="EMBL" id="KIM69260.1"/>
    </source>
</evidence>
<dbReference type="AlphaFoldDB" id="A0A0C3E942"/>
<protein>
    <submittedName>
        <fullName evidence="7">Uncharacterized protein</fullName>
    </submittedName>
</protein>
<dbReference type="OrthoDB" id="412109at2759"/>
<evidence type="ECO:0000256" key="4">
    <source>
        <dbReference type="ARBA" id="ARBA00023043"/>
    </source>
</evidence>
<dbReference type="Proteomes" id="UP000053989">
    <property type="component" value="Unassembled WGS sequence"/>
</dbReference>
<evidence type="ECO:0000313" key="8">
    <source>
        <dbReference type="Proteomes" id="UP000053989"/>
    </source>
</evidence>